<comment type="caution">
    <text evidence="1">The sequence shown here is derived from an EMBL/GenBank/DDBJ whole genome shotgun (WGS) entry which is preliminary data.</text>
</comment>
<dbReference type="EMBL" id="JACPRF010000331">
    <property type="protein sequence ID" value="MBI2877358.1"/>
    <property type="molecule type" value="Genomic_DNA"/>
</dbReference>
<sequence length="70" mass="7837">MAQVMMKINILADGTLEVVDTAGNQISPQPGPGNSMQGKTMKSIYQLNIMISSNPCGWVEIDGRWYWMCW</sequence>
<accession>A0A932CQ00</accession>
<reference evidence="1" key="1">
    <citation type="submission" date="2020-07" db="EMBL/GenBank/DDBJ databases">
        <title>Huge and variable diversity of episymbiotic CPR bacteria and DPANN archaea in groundwater ecosystems.</title>
        <authorList>
            <person name="He C.Y."/>
            <person name="Keren R."/>
            <person name="Whittaker M."/>
            <person name="Farag I.F."/>
            <person name="Doudna J."/>
            <person name="Cate J.H.D."/>
            <person name="Banfield J.F."/>
        </authorList>
    </citation>
    <scope>NUCLEOTIDE SEQUENCE</scope>
    <source>
        <strain evidence="1">NC_groundwater_672_Ag_B-0.1um_62_36</strain>
    </source>
</reference>
<name>A0A932CQ00_UNCTE</name>
<organism evidence="1 2">
    <name type="scientific">Tectimicrobiota bacterium</name>
    <dbReference type="NCBI Taxonomy" id="2528274"/>
    <lineage>
        <taxon>Bacteria</taxon>
        <taxon>Pseudomonadati</taxon>
        <taxon>Nitrospinota/Tectimicrobiota group</taxon>
        <taxon>Candidatus Tectimicrobiota</taxon>
    </lineage>
</organism>
<protein>
    <submittedName>
        <fullName evidence="1">Uncharacterized protein</fullName>
    </submittedName>
</protein>
<dbReference type="AlphaFoldDB" id="A0A932CQ00"/>
<proteinExistence type="predicted"/>
<evidence type="ECO:0000313" key="1">
    <source>
        <dbReference type="EMBL" id="MBI2877358.1"/>
    </source>
</evidence>
<evidence type="ECO:0000313" key="2">
    <source>
        <dbReference type="Proteomes" id="UP000769766"/>
    </source>
</evidence>
<gene>
    <name evidence="1" type="ORF">HYY20_10795</name>
</gene>
<dbReference type="Proteomes" id="UP000769766">
    <property type="component" value="Unassembled WGS sequence"/>
</dbReference>